<evidence type="ECO:0000313" key="1">
    <source>
        <dbReference type="EMBL" id="KAJ3077974.1"/>
    </source>
</evidence>
<dbReference type="EMBL" id="JADGJH010006166">
    <property type="protein sequence ID" value="KAJ3077974.1"/>
    <property type="molecule type" value="Genomic_DNA"/>
</dbReference>
<gene>
    <name evidence="1" type="ORF">HK100_010863</name>
</gene>
<dbReference type="AlphaFoldDB" id="A0AAD5SM73"/>
<dbReference type="Proteomes" id="UP001211907">
    <property type="component" value="Unassembled WGS sequence"/>
</dbReference>
<keyword evidence="2" id="KW-1185">Reference proteome</keyword>
<protein>
    <submittedName>
        <fullName evidence="1">Uncharacterized protein</fullName>
    </submittedName>
</protein>
<sequence length="116" mass="13536">MIWRDWAGILLRNPSTLQQAMQLPSPVKITNLFDRQLRSEAQVSHIQRSLTIALNIIEDQEDVHQLRVHKQAVMSFLNAVGPSENENAVHVFNEIENMNDFEHEEEDDDDWEEAEE</sequence>
<organism evidence="1 2">
    <name type="scientific">Physocladia obscura</name>
    <dbReference type="NCBI Taxonomy" id="109957"/>
    <lineage>
        <taxon>Eukaryota</taxon>
        <taxon>Fungi</taxon>
        <taxon>Fungi incertae sedis</taxon>
        <taxon>Chytridiomycota</taxon>
        <taxon>Chytridiomycota incertae sedis</taxon>
        <taxon>Chytridiomycetes</taxon>
        <taxon>Chytridiales</taxon>
        <taxon>Chytriomycetaceae</taxon>
        <taxon>Physocladia</taxon>
    </lineage>
</organism>
<accession>A0AAD5SM73</accession>
<reference evidence="1" key="1">
    <citation type="submission" date="2020-05" db="EMBL/GenBank/DDBJ databases">
        <title>Phylogenomic resolution of chytrid fungi.</title>
        <authorList>
            <person name="Stajich J.E."/>
            <person name="Amses K."/>
            <person name="Simmons R."/>
            <person name="Seto K."/>
            <person name="Myers J."/>
            <person name="Bonds A."/>
            <person name="Quandt C.A."/>
            <person name="Barry K."/>
            <person name="Liu P."/>
            <person name="Grigoriev I."/>
            <person name="Longcore J.E."/>
            <person name="James T.Y."/>
        </authorList>
    </citation>
    <scope>NUCLEOTIDE SEQUENCE</scope>
    <source>
        <strain evidence="1">JEL0513</strain>
    </source>
</reference>
<comment type="caution">
    <text evidence="1">The sequence shown here is derived from an EMBL/GenBank/DDBJ whole genome shotgun (WGS) entry which is preliminary data.</text>
</comment>
<proteinExistence type="predicted"/>
<name>A0AAD5SM73_9FUNG</name>
<evidence type="ECO:0000313" key="2">
    <source>
        <dbReference type="Proteomes" id="UP001211907"/>
    </source>
</evidence>